<accession>A0A917UQY3</accession>
<feature type="transmembrane region" description="Helical" evidence="5">
    <location>
        <begin position="5"/>
        <end position="26"/>
    </location>
</feature>
<gene>
    <name evidence="6" type="ORF">GCM10008939_21650</name>
</gene>
<keyword evidence="1 5" id="KW-1003">Cell membrane</keyword>
<feature type="transmembrane region" description="Helical" evidence="5">
    <location>
        <begin position="32"/>
        <end position="51"/>
    </location>
</feature>
<evidence type="ECO:0000256" key="5">
    <source>
        <dbReference type="HAMAP-Rule" id="MF_00010"/>
    </source>
</evidence>
<dbReference type="SUPFAM" id="SSF103481">
    <property type="entry name" value="Multidrug resistance efflux transporter EmrE"/>
    <property type="match status" value="1"/>
</dbReference>
<evidence type="ECO:0000256" key="2">
    <source>
        <dbReference type="ARBA" id="ARBA00022692"/>
    </source>
</evidence>
<comment type="similarity">
    <text evidence="5">Belongs to the UPF0060 family.</text>
</comment>
<evidence type="ECO:0000256" key="1">
    <source>
        <dbReference type="ARBA" id="ARBA00022475"/>
    </source>
</evidence>
<dbReference type="EMBL" id="BMOE01000006">
    <property type="protein sequence ID" value="GGJ77238.1"/>
    <property type="molecule type" value="Genomic_DNA"/>
</dbReference>
<evidence type="ECO:0000313" key="7">
    <source>
        <dbReference type="Proteomes" id="UP000635726"/>
    </source>
</evidence>
<evidence type="ECO:0000313" key="6">
    <source>
        <dbReference type="EMBL" id="GGJ77238.1"/>
    </source>
</evidence>
<dbReference type="RefSeq" id="WP_188963287.1">
    <property type="nucleotide sequence ID" value="NZ_BMOE01000006.1"/>
</dbReference>
<dbReference type="InterPro" id="IPR037185">
    <property type="entry name" value="EmrE-like"/>
</dbReference>
<keyword evidence="2 5" id="KW-0812">Transmembrane</keyword>
<evidence type="ECO:0000256" key="3">
    <source>
        <dbReference type="ARBA" id="ARBA00022989"/>
    </source>
</evidence>
<name>A0A917UQY3_9DEIO</name>
<keyword evidence="4 5" id="KW-0472">Membrane</keyword>
<feature type="transmembrane region" description="Helical" evidence="5">
    <location>
        <begin position="89"/>
        <end position="106"/>
    </location>
</feature>
<dbReference type="InterPro" id="IPR003844">
    <property type="entry name" value="UPF0060"/>
</dbReference>
<dbReference type="PANTHER" id="PTHR36116:SF1">
    <property type="entry name" value="UPF0060 MEMBRANE PROTEIN YNFA"/>
    <property type="match status" value="1"/>
</dbReference>
<dbReference type="NCBIfam" id="NF002586">
    <property type="entry name" value="PRK02237.1"/>
    <property type="match status" value="1"/>
</dbReference>
<dbReference type="AlphaFoldDB" id="A0A917UQY3"/>
<proteinExistence type="inferred from homology"/>
<reference evidence="6" key="2">
    <citation type="submission" date="2020-09" db="EMBL/GenBank/DDBJ databases">
        <authorList>
            <person name="Sun Q."/>
            <person name="Ohkuma M."/>
        </authorList>
    </citation>
    <scope>NUCLEOTIDE SEQUENCE</scope>
    <source>
        <strain evidence="6">JCM 14371</strain>
    </source>
</reference>
<dbReference type="Proteomes" id="UP000635726">
    <property type="component" value="Unassembled WGS sequence"/>
</dbReference>
<dbReference type="GO" id="GO:0005886">
    <property type="term" value="C:plasma membrane"/>
    <property type="evidence" value="ECO:0007669"/>
    <property type="project" value="UniProtKB-SubCell"/>
</dbReference>
<feature type="transmembrane region" description="Helical" evidence="5">
    <location>
        <begin position="58"/>
        <end position="77"/>
    </location>
</feature>
<keyword evidence="3 5" id="KW-1133">Transmembrane helix</keyword>
<dbReference type="Pfam" id="PF02694">
    <property type="entry name" value="UPF0060"/>
    <property type="match status" value="1"/>
</dbReference>
<dbReference type="HAMAP" id="MF_00010">
    <property type="entry name" value="UPF0060"/>
    <property type="match status" value="1"/>
</dbReference>
<sequence length="108" mass="11674">MLRSVLLFALAGLAEIGGGYLMWLWLREGRPVWVGAVGALMLVLYGVLPTLQAQSLDFARTYAAYGGLFIVFSLLWGRVVDGHVPDAPSLWGALLALVGAAVIAYWPR</sequence>
<protein>
    <submittedName>
        <fullName evidence="6">Uncharacterized protein</fullName>
    </submittedName>
</protein>
<keyword evidence="7" id="KW-1185">Reference proteome</keyword>
<reference evidence="6" key="1">
    <citation type="journal article" date="2014" name="Int. J. Syst. Evol. Microbiol.">
        <title>Complete genome sequence of Corynebacterium casei LMG S-19264T (=DSM 44701T), isolated from a smear-ripened cheese.</title>
        <authorList>
            <consortium name="US DOE Joint Genome Institute (JGI-PGF)"/>
            <person name="Walter F."/>
            <person name="Albersmeier A."/>
            <person name="Kalinowski J."/>
            <person name="Ruckert C."/>
        </authorList>
    </citation>
    <scope>NUCLEOTIDE SEQUENCE</scope>
    <source>
        <strain evidence="6">JCM 14371</strain>
    </source>
</reference>
<evidence type="ECO:0000256" key="4">
    <source>
        <dbReference type="ARBA" id="ARBA00023136"/>
    </source>
</evidence>
<organism evidence="6 7">
    <name type="scientific">Deinococcus aquiradiocola</name>
    <dbReference type="NCBI Taxonomy" id="393059"/>
    <lineage>
        <taxon>Bacteria</taxon>
        <taxon>Thermotogati</taxon>
        <taxon>Deinococcota</taxon>
        <taxon>Deinococci</taxon>
        <taxon>Deinococcales</taxon>
        <taxon>Deinococcaceae</taxon>
        <taxon>Deinococcus</taxon>
    </lineage>
</organism>
<comment type="subcellular location">
    <subcellularLocation>
        <location evidence="5">Cell membrane</location>
        <topology evidence="5">Multi-pass membrane protein</topology>
    </subcellularLocation>
</comment>
<comment type="caution">
    <text evidence="6">The sequence shown here is derived from an EMBL/GenBank/DDBJ whole genome shotgun (WGS) entry which is preliminary data.</text>
</comment>
<dbReference type="PANTHER" id="PTHR36116">
    <property type="entry name" value="UPF0060 MEMBRANE PROTEIN YNFA"/>
    <property type="match status" value="1"/>
</dbReference>